<evidence type="ECO:0000256" key="1">
    <source>
        <dbReference type="SAM" id="MobiDB-lite"/>
    </source>
</evidence>
<dbReference type="Pfam" id="PF03372">
    <property type="entry name" value="Exo_endo_phos"/>
    <property type="match status" value="1"/>
</dbReference>
<dbReference type="PANTHER" id="PTHR42834:SF1">
    <property type="entry name" value="ENDONUCLEASE_EXONUCLEASE_PHOSPHATASE FAMILY PROTEIN (AFU_ORTHOLOGUE AFUA_3G09210)"/>
    <property type="match status" value="1"/>
</dbReference>
<name>A0A8H5BYK0_9AGAR</name>
<dbReference type="InterPro" id="IPR005135">
    <property type="entry name" value="Endo/exonuclease/phosphatase"/>
</dbReference>
<dbReference type="InterPro" id="IPR036691">
    <property type="entry name" value="Endo/exonu/phosph_ase_sf"/>
</dbReference>
<comment type="caution">
    <text evidence="3">The sequence shown here is derived from an EMBL/GenBank/DDBJ whole genome shotgun (WGS) entry which is preliminary data.</text>
</comment>
<gene>
    <name evidence="3" type="ORF">D9611_008897</name>
</gene>
<dbReference type="SMART" id="SM00220">
    <property type="entry name" value="S_TKc"/>
    <property type="match status" value="1"/>
</dbReference>
<protein>
    <recommendedName>
        <fullName evidence="2">Protein kinase domain-containing protein</fullName>
    </recommendedName>
</protein>
<dbReference type="OrthoDB" id="47488at2759"/>
<dbReference type="PROSITE" id="PS00108">
    <property type="entry name" value="PROTEIN_KINASE_ST"/>
    <property type="match status" value="1"/>
</dbReference>
<proteinExistence type="predicted"/>
<feature type="region of interest" description="Disordered" evidence="1">
    <location>
        <begin position="751"/>
        <end position="776"/>
    </location>
</feature>
<reference evidence="3 4" key="1">
    <citation type="journal article" date="2020" name="ISME J.">
        <title>Uncovering the hidden diversity of litter-decomposition mechanisms in mushroom-forming fungi.</title>
        <authorList>
            <person name="Floudas D."/>
            <person name="Bentzer J."/>
            <person name="Ahren D."/>
            <person name="Johansson T."/>
            <person name="Persson P."/>
            <person name="Tunlid A."/>
        </authorList>
    </citation>
    <scope>NUCLEOTIDE SEQUENCE [LARGE SCALE GENOMIC DNA]</scope>
    <source>
        <strain evidence="3 4">CBS 175.51</strain>
    </source>
</reference>
<dbReference type="CDD" id="cd04486">
    <property type="entry name" value="YhcR_OBF_like"/>
    <property type="match status" value="1"/>
</dbReference>
<dbReference type="InterPro" id="IPR000719">
    <property type="entry name" value="Prot_kinase_dom"/>
</dbReference>
<evidence type="ECO:0000313" key="3">
    <source>
        <dbReference type="EMBL" id="KAF5331909.1"/>
    </source>
</evidence>
<feature type="compositionally biased region" description="Polar residues" evidence="1">
    <location>
        <begin position="968"/>
        <end position="977"/>
    </location>
</feature>
<dbReference type="SUPFAM" id="SSF56219">
    <property type="entry name" value="DNase I-like"/>
    <property type="match status" value="1"/>
</dbReference>
<dbReference type="PROSITE" id="PS50011">
    <property type="entry name" value="PROTEIN_KINASE_DOM"/>
    <property type="match status" value="1"/>
</dbReference>
<feature type="domain" description="Protein kinase" evidence="2">
    <location>
        <begin position="788"/>
        <end position="1117"/>
    </location>
</feature>
<dbReference type="Proteomes" id="UP000541558">
    <property type="component" value="Unassembled WGS sequence"/>
</dbReference>
<dbReference type="AlphaFoldDB" id="A0A8H5BYK0"/>
<feature type="region of interest" description="Disordered" evidence="1">
    <location>
        <begin position="939"/>
        <end position="981"/>
    </location>
</feature>
<organism evidence="3 4">
    <name type="scientific">Ephemerocybe angulata</name>
    <dbReference type="NCBI Taxonomy" id="980116"/>
    <lineage>
        <taxon>Eukaryota</taxon>
        <taxon>Fungi</taxon>
        <taxon>Dikarya</taxon>
        <taxon>Basidiomycota</taxon>
        <taxon>Agaricomycotina</taxon>
        <taxon>Agaricomycetes</taxon>
        <taxon>Agaricomycetidae</taxon>
        <taxon>Agaricales</taxon>
        <taxon>Agaricineae</taxon>
        <taxon>Psathyrellaceae</taxon>
        <taxon>Ephemerocybe</taxon>
    </lineage>
</organism>
<dbReference type="Gene3D" id="3.60.10.10">
    <property type="entry name" value="Endonuclease/exonuclease/phosphatase"/>
    <property type="match status" value="1"/>
</dbReference>
<dbReference type="GO" id="GO:0004672">
    <property type="term" value="F:protein kinase activity"/>
    <property type="evidence" value="ECO:0007669"/>
    <property type="project" value="InterPro"/>
</dbReference>
<feature type="compositionally biased region" description="Low complexity" evidence="1">
    <location>
        <begin position="939"/>
        <end position="967"/>
    </location>
</feature>
<dbReference type="CDD" id="cd14016">
    <property type="entry name" value="STKc_CK1"/>
    <property type="match status" value="1"/>
</dbReference>
<accession>A0A8H5BYK0</accession>
<feature type="region of interest" description="Disordered" evidence="1">
    <location>
        <begin position="1163"/>
        <end position="1191"/>
    </location>
</feature>
<dbReference type="InterPro" id="IPR011009">
    <property type="entry name" value="Kinase-like_dom_sf"/>
</dbReference>
<dbReference type="Pfam" id="PF00069">
    <property type="entry name" value="Pkinase"/>
    <property type="match status" value="1"/>
</dbReference>
<dbReference type="SUPFAM" id="SSF56112">
    <property type="entry name" value="Protein kinase-like (PK-like)"/>
    <property type="match status" value="1"/>
</dbReference>
<keyword evidence="4" id="KW-1185">Reference proteome</keyword>
<evidence type="ECO:0000259" key="2">
    <source>
        <dbReference type="PROSITE" id="PS50011"/>
    </source>
</evidence>
<evidence type="ECO:0000313" key="4">
    <source>
        <dbReference type="Proteomes" id="UP000541558"/>
    </source>
</evidence>
<dbReference type="PANTHER" id="PTHR42834">
    <property type="entry name" value="ENDONUCLEASE/EXONUCLEASE/PHOSPHATASE FAMILY PROTEIN (AFU_ORTHOLOGUE AFUA_3G09210)"/>
    <property type="match status" value="1"/>
</dbReference>
<sequence length="1218" mass="132564">MPLHAIRSLHVFRWAHLITMSPLSWTSNLPRLGLGILRPQGSPILHSDSLHFAKADSLVWDKWLPSPSRVQRSTFTIPSIGIPESHLTHLSSIFFMGATDTSSLGCIVLEAGVGRLASYSSNGDSVFGFGAVATKLFSMFCLTATSLSAFGSTTTITDIQGSTWHSPLFGQTHSVTGVVTAKAKNGFWIVGEKSDDVRISNGLYIYANKAFEIVNAVAIGDSISVNGTVAEYRPFDNPNSLFLTELVDPTLPVVLSTGNPVTPVVLGRDRSPPTQYLSALDVGEDGFLAVPNNSSRIEEGNAALQPDKYGLDFWESLEGQLVTIPKPVALGFQLDGGFWVHGDWEVTGKNERGGLTLNFGPDGIPDGNPEAIRLGRPIAEGQKNPLPALGVQLTDITGVVTYTNGFYHVLPLEAPEVLSRPDPTVPPTTLTNEHGSLDDACTITFGDYNVENLTPTSGHRAKVAKHIVDYLKTPDILFLQEIQDDSGGKEDGVVTANLTLSNLVKEIVKQGGVTYSYASINPVNGKDGGEPGGNIRTAFLYRPEVLKLVKGVAGGSLDPVEVWGEPGHPKLNFNPVRIDPKNIAWNVTRKPLVAHWETKSGAELFTVNLHLSSKKGSSTQGDARPPVNAPIENRTKQVESVAGFIKDLLTVDPDANIIVAGDFNEFVQTRSVYQPLSGLLVDIDDAAGVPEYERYSYIFDQNSQQLDHAFISRVLERRRAEFEHIHVNTWSPSLAARKPDHDPAVGRSCGGMGGEWRREGQTETPQKASHGLPPPSEQMVLTTYAGKYRFEEEIANGGCGTVFLGVHTTAGKPVAIKLEATHPSHHSSHPSPLKTESKIYKSLSGGTGVPWLIWSGRQGDYNVMVTDLLGPSLEDLFKMCNRHFSMKTVLLLADQLISRIEFVHTNHIVHRDVKPANFVMSVATESSCNCAPMTPISVAPSPSASSTSLPEPSTSTDTSSSTKATLSIPTPSASKSSPPCPHHPLVHIIDFGLAKKYRDSVTMTHIPFNRHPHGLHGVGTSLFASINTHLGIEVSRRDDLESLAYMLVYFLRGTLPWRKLRAPSQLPSSMLNEISDTEDRRDAEERYNPVSATWDLIRDSKLEYESTLTNGLPEEFDILYTYARNLEFDDLPDYEGLRNCFRGLAERLGIEYDGVFDWSVEGPAGEEGKAKGEKGSPGVDKGKGSVNGKANLATKKMKRGRQCLACEARAQARLERAK</sequence>
<dbReference type="InterPro" id="IPR008271">
    <property type="entry name" value="Ser/Thr_kinase_AS"/>
</dbReference>
<dbReference type="Gene3D" id="1.10.510.10">
    <property type="entry name" value="Transferase(Phosphotransferase) domain 1"/>
    <property type="match status" value="2"/>
</dbReference>
<dbReference type="GO" id="GO:0005524">
    <property type="term" value="F:ATP binding"/>
    <property type="evidence" value="ECO:0007669"/>
    <property type="project" value="InterPro"/>
</dbReference>
<dbReference type="EMBL" id="JAACJK010000112">
    <property type="protein sequence ID" value="KAF5331909.1"/>
    <property type="molecule type" value="Genomic_DNA"/>
</dbReference>